<dbReference type="Proteomes" id="UP000297982">
    <property type="component" value="Unassembled WGS sequence"/>
</dbReference>
<dbReference type="Pfam" id="PF01408">
    <property type="entry name" value="GFO_IDH_MocA"/>
    <property type="match status" value="1"/>
</dbReference>
<dbReference type="InterPro" id="IPR000683">
    <property type="entry name" value="Gfo/Idh/MocA-like_OxRdtase_N"/>
</dbReference>
<dbReference type="SUPFAM" id="SSF51735">
    <property type="entry name" value="NAD(P)-binding Rossmann-fold domains"/>
    <property type="match status" value="1"/>
</dbReference>
<dbReference type="Gene3D" id="3.40.50.720">
    <property type="entry name" value="NAD(P)-binding Rossmann-like Domain"/>
    <property type="match status" value="1"/>
</dbReference>
<protein>
    <submittedName>
        <fullName evidence="3">Gfo/Idh/MocA family oxidoreductase</fullName>
    </submittedName>
</protein>
<sequence>MIKVGIIGCGYISRKHIDTICQLETVDLLAVSDVQPKRMEEIIDCYRDKIKRTCTVKKYPDYRDLILDSEVDMIIISVISGLHADIAKEALIEGKHIIIEKPLALSIREADEIIQLSETSKSKVLVCHQLRYRPLISKIKEILDSGDLGVPLMGSVSARINRSADYYNAARWRGSWKEDGGMLVNQGIHIIDILVWLLGDIETVYGEISKRQSSVEKETEDIAAGIIHFSNQAKGVIDVNTITQPRNQGYSISLFCEKGSIIIGGSSLERLEHCYIEDNEDLVNDLYDLCDTRDEHLRMYQNFTDAILKDTPLIMDAVEGKKALETIFSLYESSVRKRPIHLPLLNFSTTDMLQFPINEEIRHDT</sequence>
<dbReference type="AlphaFoldDB" id="A0A4Z0GVA4"/>
<feature type="domain" description="Gfo/Idh/MocA-like oxidoreductase N-terminal" evidence="1">
    <location>
        <begin position="2"/>
        <end position="126"/>
    </location>
</feature>
<dbReference type="GO" id="GO:0000166">
    <property type="term" value="F:nucleotide binding"/>
    <property type="evidence" value="ECO:0007669"/>
    <property type="project" value="InterPro"/>
</dbReference>
<dbReference type="PANTHER" id="PTHR43249">
    <property type="entry name" value="UDP-N-ACETYL-2-AMINO-2-DEOXY-D-GLUCURONATE OXIDASE"/>
    <property type="match status" value="1"/>
</dbReference>
<evidence type="ECO:0000259" key="1">
    <source>
        <dbReference type="Pfam" id="PF01408"/>
    </source>
</evidence>
<gene>
    <name evidence="3" type="ORF">E4663_18475</name>
</gene>
<feature type="domain" description="GFO/IDH/MocA-like oxidoreductase" evidence="2">
    <location>
        <begin position="137"/>
        <end position="261"/>
    </location>
</feature>
<name>A0A4Z0GVA4_9BACI</name>
<organism evidence="3 4">
    <name type="scientific">Halobacillus salinus</name>
    <dbReference type="NCBI Taxonomy" id="192814"/>
    <lineage>
        <taxon>Bacteria</taxon>
        <taxon>Bacillati</taxon>
        <taxon>Bacillota</taxon>
        <taxon>Bacilli</taxon>
        <taxon>Bacillales</taxon>
        <taxon>Bacillaceae</taxon>
        <taxon>Halobacillus</taxon>
    </lineage>
</organism>
<dbReference type="InterPro" id="IPR052515">
    <property type="entry name" value="Gfo/Idh/MocA_Oxidoreductase"/>
</dbReference>
<accession>A0A4Z0GVA4</accession>
<dbReference type="Gene3D" id="3.30.360.10">
    <property type="entry name" value="Dihydrodipicolinate Reductase, domain 2"/>
    <property type="match status" value="1"/>
</dbReference>
<reference evidence="3 4" key="1">
    <citation type="journal article" date="2003" name="Int. J. Syst. Evol. Microbiol.">
        <title>Halobacillus salinus sp. nov., isolated from a salt lake on the coast of the East Sea in Korea.</title>
        <authorList>
            <person name="Yoon J.H."/>
            <person name="Kang K.H."/>
            <person name="Park Y.H."/>
        </authorList>
    </citation>
    <scope>NUCLEOTIDE SEQUENCE [LARGE SCALE GENOMIC DNA]</scope>
    <source>
        <strain evidence="3 4">HSL-3</strain>
    </source>
</reference>
<evidence type="ECO:0000313" key="3">
    <source>
        <dbReference type="EMBL" id="TGB01138.1"/>
    </source>
</evidence>
<dbReference type="PANTHER" id="PTHR43249:SF1">
    <property type="entry name" value="D-GLUCOSIDE 3-DEHYDROGENASE"/>
    <property type="match status" value="1"/>
</dbReference>
<dbReference type="EMBL" id="SRJC01000008">
    <property type="protein sequence ID" value="TGB01138.1"/>
    <property type="molecule type" value="Genomic_DNA"/>
</dbReference>
<dbReference type="SUPFAM" id="SSF55347">
    <property type="entry name" value="Glyceraldehyde-3-phosphate dehydrogenase-like, C-terminal domain"/>
    <property type="match status" value="1"/>
</dbReference>
<evidence type="ECO:0000259" key="2">
    <source>
        <dbReference type="Pfam" id="PF22725"/>
    </source>
</evidence>
<dbReference type="InterPro" id="IPR055170">
    <property type="entry name" value="GFO_IDH_MocA-like_dom"/>
</dbReference>
<dbReference type="InterPro" id="IPR036291">
    <property type="entry name" value="NAD(P)-bd_dom_sf"/>
</dbReference>
<dbReference type="Pfam" id="PF22725">
    <property type="entry name" value="GFO_IDH_MocA_C3"/>
    <property type="match status" value="1"/>
</dbReference>
<dbReference type="RefSeq" id="WP_135328742.1">
    <property type="nucleotide sequence ID" value="NZ_SRJC01000008.1"/>
</dbReference>
<keyword evidence="4" id="KW-1185">Reference proteome</keyword>
<comment type="caution">
    <text evidence="3">The sequence shown here is derived from an EMBL/GenBank/DDBJ whole genome shotgun (WGS) entry which is preliminary data.</text>
</comment>
<evidence type="ECO:0000313" key="4">
    <source>
        <dbReference type="Proteomes" id="UP000297982"/>
    </source>
</evidence>
<proteinExistence type="predicted"/>